<proteinExistence type="inferred from homology"/>
<dbReference type="InterPro" id="IPR006073">
    <property type="entry name" value="GTP-bd"/>
</dbReference>
<keyword evidence="9 10" id="KW-0131">Cell cycle</keyword>
<feature type="domain" description="EngB-type G" evidence="11">
    <location>
        <begin position="18"/>
        <end position="191"/>
    </location>
</feature>
<reference evidence="12 13" key="1">
    <citation type="submission" date="2019-01" db="EMBL/GenBank/DDBJ databases">
        <authorList>
            <consortium name="Pathogen Informatics"/>
        </authorList>
    </citation>
    <scope>NUCLEOTIDE SEQUENCE [LARGE SCALE GENOMIC DNA]</scope>
    <source>
        <strain evidence="12 13">NCTC10179</strain>
    </source>
</reference>
<keyword evidence="6" id="KW-0460">Magnesium</keyword>
<protein>
    <recommendedName>
        <fullName evidence="10">Probable GTP-binding protein EngB</fullName>
    </recommendedName>
</protein>
<keyword evidence="7 10" id="KW-0342">GTP-binding</keyword>
<keyword evidence="3 10" id="KW-0132">Cell division</keyword>
<keyword evidence="4" id="KW-0479">Metal-binding</keyword>
<dbReference type="PANTHER" id="PTHR11649:SF13">
    <property type="entry name" value="ENGB-TYPE G DOMAIN-CONTAINING PROTEIN"/>
    <property type="match status" value="1"/>
</dbReference>
<dbReference type="HAMAP" id="MF_00321">
    <property type="entry name" value="GTPase_EngB"/>
    <property type="match status" value="1"/>
</dbReference>
<evidence type="ECO:0000256" key="3">
    <source>
        <dbReference type="ARBA" id="ARBA00022618"/>
    </source>
</evidence>
<dbReference type="PANTHER" id="PTHR11649">
    <property type="entry name" value="MSS1/TRME-RELATED GTP-BINDING PROTEIN"/>
    <property type="match status" value="1"/>
</dbReference>
<evidence type="ECO:0000256" key="10">
    <source>
        <dbReference type="HAMAP-Rule" id="MF_00321"/>
    </source>
</evidence>
<evidence type="ECO:0000256" key="6">
    <source>
        <dbReference type="ARBA" id="ARBA00022842"/>
    </source>
</evidence>
<keyword evidence="5 10" id="KW-0547">Nucleotide-binding</keyword>
<dbReference type="Proteomes" id="UP000289497">
    <property type="component" value="Chromosome"/>
</dbReference>
<dbReference type="SUPFAM" id="SSF52540">
    <property type="entry name" value="P-loop containing nucleoside triphosphate hydrolases"/>
    <property type="match status" value="1"/>
</dbReference>
<evidence type="ECO:0000259" key="11">
    <source>
        <dbReference type="PROSITE" id="PS51706"/>
    </source>
</evidence>
<evidence type="ECO:0000256" key="7">
    <source>
        <dbReference type="ARBA" id="ARBA00023134"/>
    </source>
</evidence>
<dbReference type="InterPro" id="IPR027417">
    <property type="entry name" value="P-loop_NTPase"/>
</dbReference>
<dbReference type="InterPro" id="IPR030393">
    <property type="entry name" value="G_ENGB_dom"/>
</dbReference>
<dbReference type="InterPro" id="IPR019987">
    <property type="entry name" value="GTP-bd_ribosome_bio_YsxC"/>
</dbReference>
<evidence type="ECO:0000256" key="8">
    <source>
        <dbReference type="ARBA" id="ARBA00023210"/>
    </source>
</evidence>
<keyword evidence="8 10" id="KW-0717">Septation</keyword>
<dbReference type="KEGG" id="mcou:NCTC10179_00596"/>
<sequence length="198" mass="22880">MFKFVKSSSNRSNWYDHSNNEVAFWGRSNVGKSSLINALTNNSKLARVSKTPGRTQLINFFENEFNAVFVDLPGYGYAKLSQTQKQQMMLMIEEYLTQRPNLVNLFLLIDARHGLTKIDMQIIQFLALNKITFSVVYTKIDKLKQSEKSKLIKNNQQWSKECNFSNTYFVSSETKFGIADLSNFITQILGENDENIQF</sequence>
<evidence type="ECO:0000313" key="13">
    <source>
        <dbReference type="Proteomes" id="UP000289497"/>
    </source>
</evidence>
<evidence type="ECO:0000256" key="5">
    <source>
        <dbReference type="ARBA" id="ARBA00022741"/>
    </source>
</evidence>
<dbReference type="CDD" id="cd01876">
    <property type="entry name" value="YihA_EngB"/>
    <property type="match status" value="1"/>
</dbReference>
<dbReference type="AlphaFoldDB" id="A0A449B755"/>
<dbReference type="Pfam" id="PF01926">
    <property type="entry name" value="MMR_HSR1"/>
    <property type="match status" value="1"/>
</dbReference>
<accession>A0A449B755</accession>
<comment type="function">
    <text evidence="10">Necessary for normal cell division and for the maintenance of normal septation.</text>
</comment>
<gene>
    <name evidence="10 12" type="primary">engB</name>
    <name evidence="12" type="ORF">NCTC10179_00596</name>
</gene>
<organism evidence="12 13">
    <name type="scientific">Mycoplasmopsis columboralis</name>
    <dbReference type="NCBI Taxonomy" id="171282"/>
    <lineage>
        <taxon>Bacteria</taxon>
        <taxon>Bacillati</taxon>
        <taxon>Mycoplasmatota</taxon>
        <taxon>Mycoplasmoidales</taxon>
        <taxon>Metamycoplasmataceae</taxon>
        <taxon>Mycoplasmopsis</taxon>
    </lineage>
</organism>
<dbReference type="GO" id="GO:0000917">
    <property type="term" value="P:division septum assembly"/>
    <property type="evidence" value="ECO:0007669"/>
    <property type="project" value="UniProtKB-KW"/>
</dbReference>
<dbReference type="Gene3D" id="3.40.50.300">
    <property type="entry name" value="P-loop containing nucleotide triphosphate hydrolases"/>
    <property type="match status" value="1"/>
</dbReference>
<evidence type="ECO:0000256" key="1">
    <source>
        <dbReference type="ARBA" id="ARBA00001946"/>
    </source>
</evidence>
<evidence type="ECO:0000313" key="12">
    <source>
        <dbReference type="EMBL" id="VEU76415.1"/>
    </source>
</evidence>
<dbReference type="OrthoDB" id="9804921at2"/>
<dbReference type="GO" id="GO:0005525">
    <property type="term" value="F:GTP binding"/>
    <property type="evidence" value="ECO:0007669"/>
    <property type="project" value="UniProtKB-UniRule"/>
</dbReference>
<dbReference type="GO" id="GO:0046872">
    <property type="term" value="F:metal ion binding"/>
    <property type="evidence" value="ECO:0007669"/>
    <property type="project" value="UniProtKB-KW"/>
</dbReference>
<evidence type="ECO:0000256" key="2">
    <source>
        <dbReference type="ARBA" id="ARBA00009638"/>
    </source>
</evidence>
<evidence type="ECO:0000256" key="4">
    <source>
        <dbReference type="ARBA" id="ARBA00022723"/>
    </source>
</evidence>
<dbReference type="EMBL" id="LR215039">
    <property type="protein sequence ID" value="VEU76415.1"/>
    <property type="molecule type" value="Genomic_DNA"/>
</dbReference>
<name>A0A449B755_9BACT</name>
<comment type="cofactor">
    <cofactor evidence="1">
        <name>Mg(2+)</name>
        <dbReference type="ChEBI" id="CHEBI:18420"/>
    </cofactor>
</comment>
<evidence type="ECO:0000256" key="9">
    <source>
        <dbReference type="ARBA" id="ARBA00023306"/>
    </source>
</evidence>
<dbReference type="RefSeq" id="WP_036434733.1">
    <property type="nucleotide sequence ID" value="NZ_LR215039.1"/>
</dbReference>
<comment type="similarity">
    <text evidence="2 10">Belongs to the TRAFAC class TrmE-Era-EngA-EngB-Septin-like GTPase superfamily. EngB GTPase family.</text>
</comment>
<dbReference type="PROSITE" id="PS51706">
    <property type="entry name" value="G_ENGB"/>
    <property type="match status" value="1"/>
</dbReference>
<keyword evidence="13" id="KW-1185">Reference proteome</keyword>
<dbReference type="NCBIfam" id="TIGR03598">
    <property type="entry name" value="GTPase_YsxC"/>
    <property type="match status" value="1"/>
</dbReference>